<organism evidence="2 3">
    <name type="scientific">Portunus trituberculatus</name>
    <name type="common">Swimming crab</name>
    <name type="synonym">Neptunus trituberculatus</name>
    <dbReference type="NCBI Taxonomy" id="210409"/>
    <lineage>
        <taxon>Eukaryota</taxon>
        <taxon>Metazoa</taxon>
        <taxon>Ecdysozoa</taxon>
        <taxon>Arthropoda</taxon>
        <taxon>Crustacea</taxon>
        <taxon>Multicrustacea</taxon>
        <taxon>Malacostraca</taxon>
        <taxon>Eumalacostraca</taxon>
        <taxon>Eucarida</taxon>
        <taxon>Decapoda</taxon>
        <taxon>Pleocyemata</taxon>
        <taxon>Brachyura</taxon>
        <taxon>Eubrachyura</taxon>
        <taxon>Portunoidea</taxon>
        <taxon>Portunidae</taxon>
        <taxon>Portuninae</taxon>
        <taxon>Portunus</taxon>
    </lineage>
</organism>
<evidence type="ECO:0000313" key="2">
    <source>
        <dbReference type="EMBL" id="MPC89827.1"/>
    </source>
</evidence>
<gene>
    <name evidence="2" type="ORF">E2C01_084787</name>
</gene>
<dbReference type="AlphaFoldDB" id="A0A5B7J8P0"/>
<protein>
    <submittedName>
        <fullName evidence="2">Uncharacterized protein</fullName>
    </submittedName>
</protein>
<sequence length="105" mass="11124">MVVGGQGGQSKERVEGAEGPGGRGTARRSSGPRLGGLITSVALTTTVTQSQQKPLIILLDASGMVKPLSCRTGRRRRQKCRTLDPSSTGDHHQLWALPSLCRESS</sequence>
<comment type="caution">
    <text evidence="2">The sequence shown here is derived from an EMBL/GenBank/DDBJ whole genome shotgun (WGS) entry which is preliminary data.</text>
</comment>
<reference evidence="2 3" key="1">
    <citation type="submission" date="2019-05" db="EMBL/GenBank/DDBJ databases">
        <title>Another draft genome of Portunus trituberculatus and its Hox gene families provides insights of decapod evolution.</title>
        <authorList>
            <person name="Jeong J.-H."/>
            <person name="Song I."/>
            <person name="Kim S."/>
            <person name="Choi T."/>
            <person name="Kim D."/>
            <person name="Ryu S."/>
            <person name="Kim W."/>
        </authorList>
    </citation>
    <scope>NUCLEOTIDE SEQUENCE [LARGE SCALE GENOMIC DNA]</scope>
    <source>
        <tissue evidence="2">Muscle</tissue>
    </source>
</reference>
<dbReference type="Proteomes" id="UP000324222">
    <property type="component" value="Unassembled WGS sequence"/>
</dbReference>
<proteinExistence type="predicted"/>
<evidence type="ECO:0000256" key="1">
    <source>
        <dbReference type="SAM" id="MobiDB-lite"/>
    </source>
</evidence>
<evidence type="ECO:0000313" key="3">
    <source>
        <dbReference type="Proteomes" id="UP000324222"/>
    </source>
</evidence>
<dbReference type="EMBL" id="VSRR010082325">
    <property type="protein sequence ID" value="MPC89827.1"/>
    <property type="molecule type" value="Genomic_DNA"/>
</dbReference>
<accession>A0A5B7J8P0</accession>
<feature type="region of interest" description="Disordered" evidence="1">
    <location>
        <begin position="1"/>
        <end position="35"/>
    </location>
</feature>
<keyword evidence="3" id="KW-1185">Reference proteome</keyword>
<name>A0A5B7J8P0_PORTR</name>